<dbReference type="OrthoDB" id="9801204at2"/>
<keyword evidence="6" id="KW-0808">Transferase</keyword>
<evidence type="ECO:0000256" key="3">
    <source>
        <dbReference type="ARBA" id="ARBA00012669"/>
    </source>
</evidence>
<comment type="cofactor">
    <cofactor evidence="1">
        <name>[4Fe-4S] cluster</name>
        <dbReference type="ChEBI" id="CHEBI:49883"/>
    </cofactor>
</comment>
<evidence type="ECO:0000313" key="12">
    <source>
        <dbReference type="Proteomes" id="UP000243255"/>
    </source>
</evidence>
<dbReference type="GO" id="GO:0034628">
    <property type="term" value="P:'de novo' NAD+ biosynthetic process from L-aspartate"/>
    <property type="evidence" value="ECO:0007669"/>
    <property type="project" value="TreeGrafter"/>
</dbReference>
<evidence type="ECO:0000256" key="1">
    <source>
        <dbReference type="ARBA" id="ARBA00001966"/>
    </source>
</evidence>
<keyword evidence="12" id="KW-1185">Reference proteome</keyword>
<proteinExistence type="predicted"/>
<dbReference type="Gene3D" id="3.40.50.10800">
    <property type="entry name" value="NadA-like"/>
    <property type="match status" value="3"/>
</dbReference>
<name>A0A1M5MUP3_9FIRM</name>
<sequence>MDKDLTYKIKELKKEKNARILAHYYQPPEIQDLADSVGDSYYLSEIARDCPEDVIVFCGVKFMGESAKILSPDKKILMPSLDAGCFMADTINEEGVKKLKQEHPDALVVCYINSTANVKAYCDVSVTSASAIKILNNISTKKIVFLPDKNLGEYIAEQFPEKEFIFWDGCCKYHNDISVYEILELKKKYSDAEVLVHPECKKEIRELGDYVGSTSGIISYANDSNNKNFIVATEEGILHELNKNNPDKNFFIPGKNVLCPDMKKTTLENLYSTLLNMENEVDVEESIREKALNSLLNMHKLAEA</sequence>
<evidence type="ECO:0000313" key="11">
    <source>
        <dbReference type="EMBL" id="SHG81001.1"/>
    </source>
</evidence>
<dbReference type="GO" id="GO:0046872">
    <property type="term" value="F:metal ion binding"/>
    <property type="evidence" value="ECO:0007669"/>
    <property type="project" value="UniProtKB-KW"/>
</dbReference>
<dbReference type="SUPFAM" id="SSF142754">
    <property type="entry name" value="NadA-like"/>
    <property type="match status" value="1"/>
</dbReference>
<dbReference type="GO" id="GO:0005829">
    <property type="term" value="C:cytosol"/>
    <property type="evidence" value="ECO:0007669"/>
    <property type="project" value="TreeGrafter"/>
</dbReference>
<dbReference type="InterPro" id="IPR003473">
    <property type="entry name" value="NadA"/>
</dbReference>
<dbReference type="PANTHER" id="PTHR30573">
    <property type="entry name" value="QUINOLINATE SYNTHETASE A"/>
    <property type="match status" value="1"/>
</dbReference>
<reference evidence="12" key="1">
    <citation type="submission" date="2016-11" db="EMBL/GenBank/DDBJ databases">
        <authorList>
            <person name="Varghese N."/>
            <person name="Submissions S."/>
        </authorList>
    </citation>
    <scope>NUCLEOTIDE SEQUENCE [LARGE SCALE GENOMIC DNA]</scope>
    <source>
        <strain evidence="12">DSM 2635</strain>
    </source>
</reference>
<evidence type="ECO:0000256" key="8">
    <source>
        <dbReference type="ARBA" id="ARBA00023004"/>
    </source>
</evidence>
<dbReference type="EMBL" id="FQWX01000008">
    <property type="protein sequence ID" value="SHG81001.1"/>
    <property type="molecule type" value="Genomic_DNA"/>
</dbReference>
<evidence type="ECO:0000256" key="4">
    <source>
        <dbReference type="ARBA" id="ARBA00022485"/>
    </source>
</evidence>
<comment type="pathway">
    <text evidence="2">Cofactor biosynthesis; NAD(+) biosynthesis; quinolinate from iminoaspartate: step 1/1.</text>
</comment>
<dbReference type="EC" id="2.5.1.72" evidence="3 10"/>
<dbReference type="AlphaFoldDB" id="A0A1M5MUP3"/>
<keyword evidence="5" id="KW-0662">Pyridine nucleotide biosynthesis</keyword>
<dbReference type="UniPathway" id="UPA00253">
    <property type="reaction ID" value="UER00327"/>
</dbReference>
<dbReference type="GO" id="GO:0051539">
    <property type="term" value="F:4 iron, 4 sulfur cluster binding"/>
    <property type="evidence" value="ECO:0007669"/>
    <property type="project" value="UniProtKB-KW"/>
</dbReference>
<keyword evidence="9" id="KW-0411">Iron-sulfur</keyword>
<evidence type="ECO:0000256" key="2">
    <source>
        <dbReference type="ARBA" id="ARBA00005065"/>
    </source>
</evidence>
<dbReference type="NCBIfam" id="NF006878">
    <property type="entry name" value="PRK09375.1-2"/>
    <property type="match status" value="1"/>
</dbReference>
<evidence type="ECO:0000256" key="9">
    <source>
        <dbReference type="ARBA" id="ARBA00023014"/>
    </source>
</evidence>
<keyword evidence="7" id="KW-0479">Metal-binding</keyword>
<dbReference type="NCBIfam" id="TIGR00550">
    <property type="entry name" value="nadA"/>
    <property type="match status" value="1"/>
</dbReference>
<dbReference type="Proteomes" id="UP000243255">
    <property type="component" value="Unassembled WGS sequence"/>
</dbReference>
<gene>
    <name evidence="11" type="ORF">SAMN04488530_10823</name>
</gene>
<keyword evidence="8" id="KW-0408">Iron</keyword>
<dbReference type="InterPro" id="IPR036094">
    <property type="entry name" value="NadA_sf"/>
</dbReference>
<evidence type="ECO:0000256" key="5">
    <source>
        <dbReference type="ARBA" id="ARBA00022642"/>
    </source>
</evidence>
<keyword evidence="4" id="KW-0004">4Fe-4S</keyword>
<protein>
    <recommendedName>
        <fullName evidence="3 10">Quinolinate synthase</fullName>
        <ecNumber evidence="3 10">2.5.1.72</ecNumber>
    </recommendedName>
</protein>
<dbReference type="RefSeq" id="WP_073124954.1">
    <property type="nucleotide sequence ID" value="NZ_BAABCH010000002.1"/>
</dbReference>
<dbReference type="PANTHER" id="PTHR30573:SF0">
    <property type="entry name" value="QUINOLINATE SYNTHASE, CHLOROPLASTIC"/>
    <property type="match status" value="1"/>
</dbReference>
<evidence type="ECO:0000256" key="6">
    <source>
        <dbReference type="ARBA" id="ARBA00022679"/>
    </source>
</evidence>
<accession>A0A1M5MUP3</accession>
<organism evidence="11 12">
    <name type="scientific">Asaccharospora irregularis DSM 2635</name>
    <dbReference type="NCBI Taxonomy" id="1121321"/>
    <lineage>
        <taxon>Bacteria</taxon>
        <taxon>Bacillati</taxon>
        <taxon>Bacillota</taxon>
        <taxon>Clostridia</taxon>
        <taxon>Peptostreptococcales</taxon>
        <taxon>Peptostreptococcaceae</taxon>
        <taxon>Asaccharospora</taxon>
    </lineage>
</organism>
<evidence type="ECO:0000256" key="10">
    <source>
        <dbReference type="NCBIfam" id="TIGR00550"/>
    </source>
</evidence>
<dbReference type="GO" id="GO:0008987">
    <property type="term" value="F:quinolinate synthetase A activity"/>
    <property type="evidence" value="ECO:0007669"/>
    <property type="project" value="UniProtKB-UniRule"/>
</dbReference>
<evidence type="ECO:0000256" key="7">
    <source>
        <dbReference type="ARBA" id="ARBA00022723"/>
    </source>
</evidence>
<dbReference type="STRING" id="1121321.SAMN04488530_10823"/>
<dbReference type="Pfam" id="PF02445">
    <property type="entry name" value="NadA"/>
    <property type="match status" value="1"/>
</dbReference>